<sequence length="317" mass="35133">MLGRRQLQLPRPGLQSRRLPFKFSFRNFVFLLLLLGGLMMAPSFYFFLTETEIHDCDWLEKPPLVCAHGGDASNAPPNTLAAYQLALDAGVDCVEIDASRTQDGVLVALHDRELAIMTGHSGARVGNYTASKIRQLDASAGSQLGFTRQQVPTLEEALLFIGTSVRQIIVDAKVGPPLYEHRLSKDILSVIKRSECSSCIVWAKSDAFIADITRHASRIKTGYIVMKDLTTGKVSELVRLKGAEIVGIYYGLVNDKVVRHLHRHGKKVHAWTVDTREGMSSMLRANVDAIITSNPKLLLRTMADERQVCTDKSFGIN</sequence>
<proteinExistence type="predicted"/>
<keyword evidence="4" id="KW-1133">Transmembrane helix</keyword>
<protein>
    <recommendedName>
        <fullName evidence="1">glycerophosphodiester phosphodiesterase</fullName>
        <ecNumber evidence="1">3.1.4.46</ecNumber>
    </recommendedName>
</protein>
<dbReference type="InterPro" id="IPR030395">
    <property type="entry name" value="GP_PDE_dom"/>
</dbReference>
<organism evidence="6 7">
    <name type="scientific">Riccia sorocarpa</name>
    <dbReference type="NCBI Taxonomy" id="122646"/>
    <lineage>
        <taxon>Eukaryota</taxon>
        <taxon>Viridiplantae</taxon>
        <taxon>Streptophyta</taxon>
        <taxon>Embryophyta</taxon>
        <taxon>Marchantiophyta</taxon>
        <taxon>Marchantiopsida</taxon>
        <taxon>Marchantiidae</taxon>
        <taxon>Marchantiales</taxon>
        <taxon>Ricciaceae</taxon>
        <taxon>Riccia</taxon>
    </lineage>
</organism>
<evidence type="ECO:0000313" key="6">
    <source>
        <dbReference type="EMBL" id="KAL3689223.1"/>
    </source>
</evidence>
<dbReference type="PANTHER" id="PTHR47449">
    <property type="entry name" value="GLYCEROPHOSPHODIESTER PHOSPHODIESTERASE GDPD4"/>
    <property type="match status" value="1"/>
</dbReference>
<evidence type="ECO:0000313" key="7">
    <source>
        <dbReference type="Proteomes" id="UP001633002"/>
    </source>
</evidence>
<gene>
    <name evidence="6" type="ORF">R1sor_015532</name>
</gene>
<dbReference type="GO" id="GO:0006071">
    <property type="term" value="P:glycerol metabolic process"/>
    <property type="evidence" value="ECO:0007669"/>
    <property type="project" value="UniProtKB-KW"/>
</dbReference>
<keyword evidence="4" id="KW-0472">Membrane</keyword>
<dbReference type="PROSITE" id="PS51704">
    <property type="entry name" value="GP_PDE"/>
    <property type="match status" value="1"/>
</dbReference>
<accession>A0ABD3HCH7</accession>
<dbReference type="EMBL" id="JBJQOH010000004">
    <property type="protein sequence ID" value="KAL3689223.1"/>
    <property type="molecule type" value="Genomic_DNA"/>
</dbReference>
<reference evidence="6 7" key="1">
    <citation type="submission" date="2024-09" db="EMBL/GenBank/DDBJ databases">
        <title>Chromosome-scale assembly of Riccia sorocarpa.</title>
        <authorList>
            <person name="Paukszto L."/>
        </authorList>
    </citation>
    <scope>NUCLEOTIDE SEQUENCE [LARGE SCALE GENOMIC DNA]</scope>
    <source>
        <strain evidence="6">LP-2024</strain>
        <tissue evidence="6">Aerial parts of the thallus</tissue>
    </source>
</reference>
<dbReference type="SUPFAM" id="SSF51695">
    <property type="entry name" value="PLC-like phosphodiesterases"/>
    <property type="match status" value="1"/>
</dbReference>
<feature type="transmembrane region" description="Helical" evidence="4">
    <location>
        <begin position="28"/>
        <end position="48"/>
    </location>
</feature>
<keyword evidence="4" id="KW-0812">Transmembrane</keyword>
<keyword evidence="7" id="KW-1185">Reference proteome</keyword>
<evidence type="ECO:0000259" key="5">
    <source>
        <dbReference type="PROSITE" id="PS51704"/>
    </source>
</evidence>
<dbReference type="InterPro" id="IPR044236">
    <property type="entry name" value="GDPD4"/>
</dbReference>
<dbReference type="AlphaFoldDB" id="A0ABD3HCH7"/>
<name>A0ABD3HCH7_9MARC</name>
<dbReference type="Proteomes" id="UP001633002">
    <property type="component" value="Unassembled WGS sequence"/>
</dbReference>
<feature type="domain" description="GP-PDE" evidence="5">
    <location>
        <begin position="63"/>
        <end position="302"/>
    </location>
</feature>
<dbReference type="EC" id="3.1.4.46" evidence="1"/>
<comment type="catalytic activity">
    <reaction evidence="3">
        <text>a sn-glycero-3-phosphodiester + H2O = an alcohol + sn-glycerol 3-phosphate + H(+)</text>
        <dbReference type="Rhea" id="RHEA:12969"/>
        <dbReference type="ChEBI" id="CHEBI:15377"/>
        <dbReference type="ChEBI" id="CHEBI:15378"/>
        <dbReference type="ChEBI" id="CHEBI:30879"/>
        <dbReference type="ChEBI" id="CHEBI:57597"/>
        <dbReference type="ChEBI" id="CHEBI:83408"/>
        <dbReference type="EC" id="3.1.4.46"/>
    </reaction>
</comment>
<dbReference type="PANTHER" id="PTHR47449:SF2">
    <property type="entry name" value="GLYCEROPHOSPHODIESTER PHOSPHODIESTERASE GDPD4"/>
    <property type="match status" value="1"/>
</dbReference>
<evidence type="ECO:0000256" key="2">
    <source>
        <dbReference type="ARBA" id="ARBA00022798"/>
    </source>
</evidence>
<dbReference type="Pfam" id="PF03009">
    <property type="entry name" value="GDPD"/>
    <property type="match status" value="1"/>
</dbReference>
<keyword evidence="2" id="KW-0319">Glycerol metabolism</keyword>
<dbReference type="InterPro" id="IPR017946">
    <property type="entry name" value="PLC-like_Pdiesterase_TIM-brl"/>
</dbReference>
<evidence type="ECO:0000256" key="1">
    <source>
        <dbReference type="ARBA" id="ARBA00012247"/>
    </source>
</evidence>
<dbReference type="CDD" id="cd08556">
    <property type="entry name" value="GDPD"/>
    <property type="match status" value="1"/>
</dbReference>
<comment type="caution">
    <text evidence="6">The sequence shown here is derived from an EMBL/GenBank/DDBJ whole genome shotgun (WGS) entry which is preliminary data.</text>
</comment>
<evidence type="ECO:0000256" key="3">
    <source>
        <dbReference type="ARBA" id="ARBA00047512"/>
    </source>
</evidence>
<dbReference type="GO" id="GO:0008889">
    <property type="term" value="F:glycerophosphodiester phosphodiesterase activity"/>
    <property type="evidence" value="ECO:0007669"/>
    <property type="project" value="UniProtKB-EC"/>
</dbReference>
<evidence type="ECO:0000256" key="4">
    <source>
        <dbReference type="SAM" id="Phobius"/>
    </source>
</evidence>
<dbReference type="Gene3D" id="3.20.20.190">
    <property type="entry name" value="Phosphatidylinositol (PI) phosphodiesterase"/>
    <property type="match status" value="1"/>
</dbReference>